<keyword evidence="1" id="KW-0472">Membrane</keyword>
<keyword evidence="1" id="KW-0812">Transmembrane</keyword>
<feature type="transmembrane region" description="Helical" evidence="1">
    <location>
        <begin position="27"/>
        <end position="50"/>
    </location>
</feature>
<keyword evidence="1" id="KW-1133">Transmembrane helix</keyword>
<reference evidence="2" key="1">
    <citation type="submission" date="2014-09" db="EMBL/GenBank/DDBJ databases">
        <authorList>
            <person name="Magalhaes I.L.F."/>
            <person name="Oliveira U."/>
            <person name="Santos F.R."/>
            <person name="Vidigal T.H.D.A."/>
            <person name="Brescovit A.D."/>
            <person name="Santos A.J."/>
        </authorList>
    </citation>
    <scope>NUCLEOTIDE SEQUENCE</scope>
</reference>
<proteinExistence type="predicted"/>
<accession>A0A0K8S743</accession>
<evidence type="ECO:0000313" key="2">
    <source>
        <dbReference type="EMBL" id="JAG49097.1"/>
    </source>
</evidence>
<name>A0A0K8S743_LYGHE</name>
<dbReference type="AlphaFoldDB" id="A0A0K8S743"/>
<protein>
    <submittedName>
        <fullName evidence="2">Uncharacterized protein</fullName>
    </submittedName>
</protein>
<evidence type="ECO:0000256" key="1">
    <source>
        <dbReference type="SAM" id="Phobius"/>
    </source>
</evidence>
<organism evidence="2">
    <name type="scientific">Lygus hesperus</name>
    <name type="common">Western plant bug</name>
    <dbReference type="NCBI Taxonomy" id="30085"/>
    <lineage>
        <taxon>Eukaryota</taxon>
        <taxon>Metazoa</taxon>
        <taxon>Ecdysozoa</taxon>
        <taxon>Arthropoda</taxon>
        <taxon>Hexapoda</taxon>
        <taxon>Insecta</taxon>
        <taxon>Pterygota</taxon>
        <taxon>Neoptera</taxon>
        <taxon>Paraneoptera</taxon>
        <taxon>Hemiptera</taxon>
        <taxon>Heteroptera</taxon>
        <taxon>Panheteroptera</taxon>
        <taxon>Cimicomorpha</taxon>
        <taxon>Miridae</taxon>
        <taxon>Mirini</taxon>
        <taxon>Lygus</taxon>
    </lineage>
</organism>
<sequence length="265" mass="30484">MTTSCKHTYRMVVIGLVKAVLRKGTFLVLWVLRVHALILNYGITYVAYIFNGKEAFKVNDRNMKIEEYESCNEYDNDYVITEEKDESSEMYIGTALCAVDHFWAKAEDKVLQMVRRRVPTRTKKLLLDAITESYNKLKLRLRDDLEVQGVNVARYFDPFLVQKSRKLDELRDILQRCDATEDTMEKYLELNQSAVSCAGSFNSLEGQMSSLMKVMSSTELAFQSGSCPFAVNHMIPVLRGVKTRGHHDVGIFGVFQKQDVEYVRT</sequence>
<dbReference type="EMBL" id="GBRD01016730">
    <property type="protein sequence ID" value="JAG49097.1"/>
    <property type="molecule type" value="Transcribed_RNA"/>
</dbReference>